<keyword evidence="1" id="KW-1133">Transmembrane helix</keyword>
<keyword evidence="3" id="KW-1185">Reference proteome</keyword>
<dbReference type="InterPro" id="IPR013783">
    <property type="entry name" value="Ig-like_fold"/>
</dbReference>
<evidence type="ECO:0000256" key="1">
    <source>
        <dbReference type="SAM" id="Phobius"/>
    </source>
</evidence>
<dbReference type="RefSeq" id="WP_162414973.1">
    <property type="nucleotide sequence ID" value="NZ_JAHQXE010000007.1"/>
</dbReference>
<comment type="caution">
    <text evidence="2">The sequence shown here is derived from an EMBL/GenBank/DDBJ whole genome shotgun (WGS) entry which is preliminary data.</text>
</comment>
<sequence length="646" mass="66228">MSRLAAGARLLAVVVVCSLLASGVVLGFVEGSPELSASLAENRVVAGEEATLEVTLTNAGELETMSPTKPELNQRVLTATGVSARLRADGAPLTVTTGRQSVGSVADGGERTVPFTVSVDEDASPGTYRLPLRVTYTHTAEIDEGGGFSRTRTVEETLSVTVRVVERARFAVVDTEGDVGPASVGTVSVTLENVGSEAANETAVTLDSLDPDVRVGSSGSSSQYAGAWEPGQRRTLTYVVAAAESATNATYPFRVTTAFDDDRGVRRTDESGVVGIEPASGRRFVVTDVASDVAAGGSGTLTVTLRNDGPQTSDATLALRSTAGALAVDGGGATTRFVGDWPAGAERTVTVGVTAPPGTEGGTYTLDAAVDYRTATGVDASARPASVGVTVAPDPAFAVRDAGVSLAVGEEGRVRGTVLNRGPTSARDAVVVVSSPSPNVRFAETTYALGDLDAGSSADFAFDAAVAPTAEAGPRPFDVTVRYEGPSGDARESAPLRVRGEVAPQPDRLAFEAVNASFGIDTSNRLRVRATNVGDERLEDVRVRLGTAPPFTSESPSAFVSALDPGETVTLGFELTVSEDAVESTHAVALNATAETADGDTVRTDRSLVAVTIAEPSGPSGDTAVVVGAAILAAVVLAAGWWWLRR</sequence>
<dbReference type="PANTHER" id="PTHR35902:SF3">
    <property type="entry name" value="NPCBM-ASSOCIATED, NEW3 DOMAIN OF ALPHA-GALACTOSIDASE"/>
    <property type="match status" value="1"/>
</dbReference>
<protein>
    <recommendedName>
        <fullName evidence="4">Sialidase</fullName>
    </recommendedName>
</protein>
<keyword evidence="1" id="KW-0812">Transmembrane</keyword>
<dbReference type="Gene3D" id="2.60.40.10">
    <property type="entry name" value="Immunoglobulins"/>
    <property type="match status" value="2"/>
</dbReference>
<reference evidence="2" key="1">
    <citation type="submission" date="2021-06" db="EMBL/GenBank/DDBJ databases">
        <title>New haloarchaea isolates fom saline soil.</title>
        <authorList>
            <person name="Duran-Viseras A."/>
            <person name="Sanchez-Porro C.S."/>
            <person name="Ventosa A."/>
        </authorList>
    </citation>
    <scope>NUCLEOTIDE SEQUENCE</scope>
    <source>
        <strain evidence="2">JCM 18369</strain>
    </source>
</reference>
<accession>A0AA41G403</accession>
<gene>
    <name evidence="2" type="ORF">KTS37_18955</name>
</gene>
<feature type="transmembrane region" description="Helical" evidence="1">
    <location>
        <begin position="624"/>
        <end position="644"/>
    </location>
</feature>
<evidence type="ECO:0000313" key="2">
    <source>
        <dbReference type="EMBL" id="MBV0903868.1"/>
    </source>
</evidence>
<proteinExistence type="predicted"/>
<dbReference type="Proteomes" id="UP001166304">
    <property type="component" value="Unassembled WGS sequence"/>
</dbReference>
<dbReference type="AlphaFoldDB" id="A0AA41G403"/>
<evidence type="ECO:0008006" key="4">
    <source>
        <dbReference type="Google" id="ProtNLM"/>
    </source>
</evidence>
<dbReference type="PANTHER" id="PTHR35902">
    <property type="entry name" value="S-LAYER DOMAIN-LIKE PROTEIN-RELATED"/>
    <property type="match status" value="1"/>
</dbReference>
<dbReference type="EMBL" id="JAHQXE010000007">
    <property type="protein sequence ID" value="MBV0903868.1"/>
    <property type="molecule type" value="Genomic_DNA"/>
</dbReference>
<organism evidence="2 3">
    <name type="scientific">Haloarcula salina</name>
    <dbReference type="NCBI Taxonomy" id="1429914"/>
    <lineage>
        <taxon>Archaea</taxon>
        <taxon>Methanobacteriati</taxon>
        <taxon>Methanobacteriota</taxon>
        <taxon>Stenosarchaea group</taxon>
        <taxon>Halobacteria</taxon>
        <taxon>Halobacteriales</taxon>
        <taxon>Haloarculaceae</taxon>
        <taxon>Haloarcula</taxon>
    </lineage>
</organism>
<keyword evidence="1" id="KW-0472">Membrane</keyword>
<evidence type="ECO:0000313" key="3">
    <source>
        <dbReference type="Proteomes" id="UP001166304"/>
    </source>
</evidence>
<name>A0AA41G403_9EURY</name>